<protein>
    <submittedName>
        <fullName evidence="1">Uncharacterized protein</fullName>
    </submittedName>
</protein>
<sequence length="121" mass="12810">MAEETAELARQLGQVPENRMEELQALCDLAEKELEGRLKAGITKADCGAAFTMGAAWLGLAGLCAAGAADEVESFTAGSLTIHHRDGGGAGDRSLSLRRQAEQVMRPYLRDEGFCFLGVPG</sequence>
<dbReference type="AlphaFoldDB" id="A0A921ST98"/>
<gene>
    <name evidence="1" type="ORF">K8V01_08245</name>
</gene>
<organism evidence="1 2">
    <name type="scientific">Pseudoflavonifractor capillosus</name>
    <dbReference type="NCBI Taxonomy" id="106588"/>
    <lineage>
        <taxon>Bacteria</taxon>
        <taxon>Bacillati</taxon>
        <taxon>Bacillota</taxon>
        <taxon>Clostridia</taxon>
        <taxon>Eubacteriales</taxon>
        <taxon>Oscillospiraceae</taxon>
        <taxon>Pseudoflavonifractor</taxon>
    </lineage>
</organism>
<reference evidence="1" key="1">
    <citation type="journal article" date="2021" name="PeerJ">
        <title>Extensive microbial diversity within the chicken gut microbiome revealed by metagenomics and culture.</title>
        <authorList>
            <person name="Gilroy R."/>
            <person name="Ravi A."/>
            <person name="Getino M."/>
            <person name="Pursley I."/>
            <person name="Horton D.L."/>
            <person name="Alikhan N.F."/>
            <person name="Baker D."/>
            <person name="Gharbi K."/>
            <person name="Hall N."/>
            <person name="Watson M."/>
            <person name="Adriaenssens E.M."/>
            <person name="Foster-Nyarko E."/>
            <person name="Jarju S."/>
            <person name="Secka A."/>
            <person name="Antonio M."/>
            <person name="Oren A."/>
            <person name="Chaudhuri R.R."/>
            <person name="La Ragione R."/>
            <person name="Hildebrand F."/>
            <person name="Pallen M.J."/>
        </authorList>
    </citation>
    <scope>NUCLEOTIDE SEQUENCE</scope>
    <source>
        <strain evidence="1">CHK179-5677</strain>
    </source>
</reference>
<dbReference type="EMBL" id="DYUC01000082">
    <property type="protein sequence ID" value="HJG86994.1"/>
    <property type="molecule type" value="Genomic_DNA"/>
</dbReference>
<proteinExistence type="predicted"/>
<comment type="caution">
    <text evidence="1">The sequence shown here is derived from an EMBL/GenBank/DDBJ whole genome shotgun (WGS) entry which is preliminary data.</text>
</comment>
<name>A0A921ST98_9FIRM</name>
<dbReference type="Proteomes" id="UP000760668">
    <property type="component" value="Unassembled WGS sequence"/>
</dbReference>
<reference evidence="1" key="2">
    <citation type="submission" date="2021-09" db="EMBL/GenBank/DDBJ databases">
        <authorList>
            <person name="Gilroy R."/>
        </authorList>
    </citation>
    <scope>NUCLEOTIDE SEQUENCE</scope>
    <source>
        <strain evidence="1">CHK179-5677</strain>
    </source>
</reference>
<dbReference type="RefSeq" id="WP_295368235.1">
    <property type="nucleotide sequence ID" value="NZ_DYUC01000082.1"/>
</dbReference>
<evidence type="ECO:0000313" key="1">
    <source>
        <dbReference type="EMBL" id="HJG86994.1"/>
    </source>
</evidence>
<accession>A0A921ST98</accession>
<evidence type="ECO:0000313" key="2">
    <source>
        <dbReference type="Proteomes" id="UP000760668"/>
    </source>
</evidence>